<dbReference type="Pfam" id="PF23392">
    <property type="entry name" value="DUF7101"/>
    <property type="match status" value="1"/>
</dbReference>
<name>A0A0C3H1T4_OIDMZ</name>
<dbReference type="Proteomes" id="UP000054321">
    <property type="component" value="Unassembled WGS sequence"/>
</dbReference>
<feature type="domain" description="DUF7100" evidence="3">
    <location>
        <begin position="9"/>
        <end position="337"/>
    </location>
</feature>
<evidence type="ECO:0000313" key="5">
    <source>
        <dbReference type="EMBL" id="KIM96471.1"/>
    </source>
</evidence>
<evidence type="ECO:0000256" key="1">
    <source>
        <dbReference type="SAM" id="MobiDB-lite"/>
    </source>
</evidence>
<dbReference type="InterPro" id="IPR055527">
    <property type="entry name" value="DUF7101"/>
</dbReference>
<evidence type="ECO:0008006" key="7">
    <source>
        <dbReference type="Google" id="ProtNLM"/>
    </source>
</evidence>
<dbReference type="SUPFAM" id="SSF82171">
    <property type="entry name" value="DPP6 N-terminal domain-like"/>
    <property type="match status" value="1"/>
</dbReference>
<accession>A0A0C3H1T4</accession>
<dbReference type="EMBL" id="KN832884">
    <property type="protein sequence ID" value="KIM96471.1"/>
    <property type="molecule type" value="Genomic_DNA"/>
</dbReference>
<feature type="region of interest" description="Disordered" evidence="1">
    <location>
        <begin position="587"/>
        <end position="628"/>
    </location>
</feature>
<dbReference type="STRING" id="913774.A0A0C3H1T4"/>
<evidence type="ECO:0000259" key="2">
    <source>
        <dbReference type="Pfam" id="PF23388"/>
    </source>
</evidence>
<dbReference type="HOGENOM" id="CLU_010931_0_0_1"/>
<reference evidence="5 6" key="1">
    <citation type="submission" date="2014-04" db="EMBL/GenBank/DDBJ databases">
        <authorList>
            <consortium name="DOE Joint Genome Institute"/>
            <person name="Kuo A."/>
            <person name="Martino E."/>
            <person name="Perotto S."/>
            <person name="Kohler A."/>
            <person name="Nagy L.G."/>
            <person name="Floudas D."/>
            <person name="Copeland A."/>
            <person name="Barry K.W."/>
            <person name="Cichocki N."/>
            <person name="Veneault-Fourrey C."/>
            <person name="LaButti K."/>
            <person name="Lindquist E.A."/>
            <person name="Lipzen A."/>
            <person name="Lundell T."/>
            <person name="Morin E."/>
            <person name="Murat C."/>
            <person name="Sun H."/>
            <person name="Tunlid A."/>
            <person name="Henrissat B."/>
            <person name="Grigoriev I.V."/>
            <person name="Hibbett D.S."/>
            <person name="Martin F."/>
            <person name="Nordberg H.P."/>
            <person name="Cantor M.N."/>
            <person name="Hua S.X."/>
        </authorList>
    </citation>
    <scope>NUCLEOTIDE SEQUENCE [LARGE SCALE GENOMIC DNA]</scope>
    <source>
        <strain evidence="5 6">Zn</strain>
    </source>
</reference>
<sequence>MAESVPSPLLQRLATSLRLLSLRSDIDNIILELLGQFSLEKIYSEGDQEEYQTLVVTLLIQLNSIFSIQRLSLPSDNLQVAWYSEFLASYEVTLRAVEYVLQVIVEGRETLWEARLLRDRYLAEFLLNALRFITLHPRIPSSQRGKDQRDRFARVHKLLERIFDNYPPPESSLLLVCREATDLLRMRPNGLLLPPRLKTDLPNVATKLYPLPECLHATYVRGIVPKDGSPGDWLSQFFALRDVSQFIIGASVQYADHNETRDMQLQSISANSRDAVLQAIEAIKIHPYFNKTDLIATFANAFRAILPETPNHGRRKSSASYIEDSEMDALDRLHSKLGDRQIVNRASDHDMISSISKVTREIEHLDDPTGQGRVLAPKLYVVNCRKCHIVGDGQLRHSDSRRFASDEREESEIILPLRSKCIICGEGVTMMREILTVRHAWDTLKPLESNFDTTSVERHLTSQFQLSAPKVEAGIPLYSNYNGPPSNHTVSPISPDRSRSISNTLISPSSPGIPEILEVPQIEKSHAEGLLCIEGAGHHSDSAETVDPLDTTSIAPSDIATGTTLQTSAPGESAVSLLSTRVSIPTHTLSHTHAAPTERRSSKWKLKINSSKKASTKSSGDSSSLSSHTLESQKLEEISLKSLLNTTHAAVRGRNAKNAVNVAVAQNSTYVLFWTQACINIWDVKTSSPLLGREIMTESSCLLVAVTNEHLAYVIGTRDKLTLRIVNLLQNNVPVIEYRVPSSLWCHSIAICPTEKYVAVGFDNATVRFFDTKKMEEPKEDRLHARLHPTCSSKCPPVDTLSFSSDGNTLVGSTRNAKNGLVQVYLWRFPFNASIELVSCRYQVPVLESEDNGVTSAIFRSGKASEDDLVCITTWTQSGRPILVQPQNGHRTDIKTHTASHQGKPDTRIQCAAFSPTGRELALVNSRGNVYYVSSLNSSPMDIKRIATSKELTARSYAYAMTFMSLPEGDAIVVAWAEPGKALGWVKKIPVKYDTVEPLVSLPTVPLTPRYELGAVDTEIQKPPMSSHSFAKGYSMLDQKG</sequence>
<organism evidence="5 6">
    <name type="scientific">Oidiodendron maius (strain Zn)</name>
    <dbReference type="NCBI Taxonomy" id="913774"/>
    <lineage>
        <taxon>Eukaryota</taxon>
        <taxon>Fungi</taxon>
        <taxon>Dikarya</taxon>
        <taxon>Ascomycota</taxon>
        <taxon>Pezizomycotina</taxon>
        <taxon>Leotiomycetes</taxon>
        <taxon>Leotiomycetes incertae sedis</taxon>
        <taxon>Myxotrichaceae</taxon>
        <taxon>Oidiodendron</taxon>
    </lineage>
</organism>
<dbReference type="Pfam" id="PF23391">
    <property type="entry name" value="DUF7100"/>
    <property type="match status" value="1"/>
</dbReference>
<dbReference type="InterPro" id="IPR015943">
    <property type="entry name" value="WD40/YVTN_repeat-like_dom_sf"/>
</dbReference>
<gene>
    <name evidence="5" type="ORF">OIDMADRAFT_58790</name>
</gene>
<evidence type="ECO:0000313" key="6">
    <source>
        <dbReference type="Proteomes" id="UP000054321"/>
    </source>
</evidence>
<protein>
    <recommendedName>
        <fullName evidence="7">WD40 repeat protein</fullName>
    </recommendedName>
</protein>
<dbReference type="InterPro" id="IPR055526">
    <property type="entry name" value="DUF7100"/>
</dbReference>
<dbReference type="InParanoid" id="A0A0C3H1T4"/>
<dbReference type="AlphaFoldDB" id="A0A0C3H1T4"/>
<dbReference type="Pfam" id="PF23388">
    <property type="entry name" value="DUF7099"/>
    <property type="match status" value="1"/>
</dbReference>
<keyword evidence="6" id="KW-1185">Reference proteome</keyword>
<dbReference type="InterPro" id="IPR055525">
    <property type="entry name" value="DUF7099"/>
</dbReference>
<evidence type="ECO:0000259" key="4">
    <source>
        <dbReference type="Pfam" id="PF23392"/>
    </source>
</evidence>
<dbReference type="OrthoDB" id="5321461at2759"/>
<feature type="domain" description="DUF7101" evidence="4">
    <location>
        <begin position="350"/>
        <end position="444"/>
    </location>
</feature>
<proteinExistence type="predicted"/>
<feature type="compositionally biased region" description="Low complexity" evidence="1">
    <location>
        <begin position="607"/>
        <end position="627"/>
    </location>
</feature>
<dbReference type="SMART" id="SM00320">
    <property type="entry name" value="WD40"/>
    <property type="match status" value="3"/>
</dbReference>
<dbReference type="Gene3D" id="2.130.10.10">
    <property type="entry name" value="YVTN repeat-like/Quinoprotein amine dehydrogenase"/>
    <property type="match status" value="1"/>
</dbReference>
<reference evidence="6" key="2">
    <citation type="submission" date="2015-01" db="EMBL/GenBank/DDBJ databases">
        <title>Evolutionary Origins and Diversification of the Mycorrhizal Mutualists.</title>
        <authorList>
            <consortium name="DOE Joint Genome Institute"/>
            <consortium name="Mycorrhizal Genomics Consortium"/>
            <person name="Kohler A."/>
            <person name="Kuo A."/>
            <person name="Nagy L.G."/>
            <person name="Floudas D."/>
            <person name="Copeland A."/>
            <person name="Barry K.W."/>
            <person name="Cichocki N."/>
            <person name="Veneault-Fourrey C."/>
            <person name="LaButti K."/>
            <person name="Lindquist E.A."/>
            <person name="Lipzen A."/>
            <person name="Lundell T."/>
            <person name="Morin E."/>
            <person name="Murat C."/>
            <person name="Riley R."/>
            <person name="Ohm R."/>
            <person name="Sun H."/>
            <person name="Tunlid A."/>
            <person name="Henrissat B."/>
            <person name="Grigoriev I.V."/>
            <person name="Hibbett D.S."/>
            <person name="Martin F."/>
        </authorList>
    </citation>
    <scope>NUCLEOTIDE SEQUENCE [LARGE SCALE GENOMIC DNA]</scope>
    <source>
        <strain evidence="6">Zn</strain>
    </source>
</reference>
<feature type="domain" description="DUF7099" evidence="2">
    <location>
        <begin position="624"/>
        <end position="990"/>
    </location>
</feature>
<evidence type="ECO:0000259" key="3">
    <source>
        <dbReference type="Pfam" id="PF23391"/>
    </source>
</evidence>
<dbReference type="InterPro" id="IPR001680">
    <property type="entry name" value="WD40_rpt"/>
</dbReference>